<dbReference type="AlphaFoldDB" id="A0A3B4A2Y2"/>
<dbReference type="GO" id="GO:0034440">
    <property type="term" value="P:lipid oxidation"/>
    <property type="evidence" value="ECO:0007669"/>
    <property type="project" value="InterPro"/>
</dbReference>
<dbReference type="PANTHER" id="PTHR11771">
    <property type="entry name" value="LIPOXYGENASE"/>
    <property type="match status" value="1"/>
</dbReference>
<comment type="caution">
    <text evidence="5">Lacks conserved residue(s) required for the propagation of feature annotation.</text>
</comment>
<dbReference type="InterPro" id="IPR013819">
    <property type="entry name" value="LipOase_C"/>
</dbReference>
<evidence type="ECO:0000256" key="2">
    <source>
        <dbReference type="ARBA" id="ARBA00022964"/>
    </source>
</evidence>
<evidence type="ECO:0000256" key="5">
    <source>
        <dbReference type="PROSITE-ProRule" id="PRU00152"/>
    </source>
</evidence>
<dbReference type="InterPro" id="IPR036392">
    <property type="entry name" value="PLAT/LH2_dom_sf"/>
</dbReference>
<name>A0A3B4A2Y2_9GOBI</name>
<evidence type="ECO:0000256" key="1">
    <source>
        <dbReference type="ARBA" id="ARBA00022723"/>
    </source>
</evidence>
<keyword evidence="1" id="KW-0479">Metal-binding</keyword>
<dbReference type="GO" id="GO:0046872">
    <property type="term" value="F:metal ion binding"/>
    <property type="evidence" value="ECO:0007669"/>
    <property type="project" value="UniProtKB-KW"/>
</dbReference>
<dbReference type="SUPFAM" id="SSF48484">
    <property type="entry name" value="Lipoxigenase"/>
    <property type="match status" value="1"/>
</dbReference>
<evidence type="ECO:0000313" key="9">
    <source>
        <dbReference type="Proteomes" id="UP000261520"/>
    </source>
</evidence>
<sequence>MATYKVTVTTGDLPFAGTWDVVSVTLLGSEGQSKRIELSSIGFEFSRGKVSVFLYLVYLTRVRCNLSIVAQKEYLKYSLLEKHPCFIFPEDKWYCSKIEVTTPEDKTILFPCYRWISRGEPVELRGGRAMLFFEDDHQLLTDQRKNELQLRKTVLTILLLHDIKWDLLLYMCDITITSIIDYVLENWKEDRFFGYQFLNGVNPNVIKRCSKLPSNFPVTNWMVKPFLARGSFLQTELEIGNMFICDYNILEGIATRVVNEQAMYVASGFCLFYINCDKELVPIAIQLAQKPSNDNPIFLPTDSESDWLLAKMFIKNADYLLHQGVQHLLKTHMLGEVFAMATYRNLPSAHPVYKMLIPHFQRTIHINKNIYDHSSLGAEGIQELMKRGFSELKYSALCLPDNITARGLDTIPNFYYRDDGLKLWGVLNSFVKGMTRYYYLSDGDVAKDPELQEWVKDIFMHGVIGNSFSGFPETLETTDELIKFVTMIIFTVSAQHAAVSNGQFDYHSWIPNCSPLLVQPPPIIKDKSSMDSVVEVLPTVGDTAIFAHAAFSLSYKYNNMVPLGSNPDEQFDEAESRQAQKDLQNDLLFLSEAIRERNSKLQVPYNYLNPPYVENSITI</sequence>
<evidence type="ECO:0000313" key="8">
    <source>
        <dbReference type="Ensembl" id="ENSPMGP00000010846.1"/>
    </source>
</evidence>
<dbReference type="PRINTS" id="PR00087">
    <property type="entry name" value="LIPOXYGENASE"/>
</dbReference>
<dbReference type="Pfam" id="PF00305">
    <property type="entry name" value="Lipoxygenase"/>
    <property type="match status" value="1"/>
</dbReference>
<reference evidence="8" key="2">
    <citation type="submission" date="2025-09" db="UniProtKB">
        <authorList>
            <consortium name="Ensembl"/>
        </authorList>
    </citation>
    <scope>IDENTIFICATION</scope>
</reference>
<keyword evidence="4" id="KW-0443">Lipid metabolism</keyword>
<dbReference type="PROSITE" id="PS50095">
    <property type="entry name" value="PLAT"/>
    <property type="match status" value="1"/>
</dbReference>
<feature type="domain" description="Lipoxygenase" evidence="7">
    <location>
        <begin position="187"/>
        <end position="619"/>
    </location>
</feature>
<dbReference type="Gene3D" id="1.20.245.10">
    <property type="entry name" value="Lipoxygenase-1, Domain 5"/>
    <property type="match status" value="1"/>
</dbReference>
<keyword evidence="9" id="KW-1185">Reference proteome</keyword>
<evidence type="ECO:0000259" key="7">
    <source>
        <dbReference type="PROSITE" id="PS51393"/>
    </source>
</evidence>
<feature type="domain" description="PLAT" evidence="6">
    <location>
        <begin position="2"/>
        <end position="130"/>
    </location>
</feature>
<keyword evidence="2" id="KW-0223">Dioxygenase</keyword>
<evidence type="ECO:0000259" key="6">
    <source>
        <dbReference type="PROSITE" id="PS50095"/>
    </source>
</evidence>
<dbReference type="PROSITE" id="PS00081">
    <property type="entry name" value="LIPOXYGENASE_2"/>
    <property type="match status" value="1"/>
</dbReference>
<dbReference type="PROSITE" id="PS51393">
    <property type="entry name" value="LIPOXYGENASE_3"/>
    <property type="match status" value="1"/>
</dbReference>
<reference evidence="8" key="1">
    <citation type="submission" date="2025-08" db="UniProtKB">
        <authorList>
            <consortium name="Ensembl"/>
        </authorList>
    </citation>
    <scope>IDENTIFICATION</scope>
</reference>
<dbReference type="InterPro" id="IPR020834">
    <property type="entry name" value="LipOase_CS"/>
</dbReference>
<dbReference type="InterPro" id="IPR000907">
    <property type="entry name" value="LipOase"/>
</dbReference>
<proteinExistence type="predicted"/>
<dbReference type="GO" id="GO:0016702">
    <property type="term" value="F:oxidoreductase activity, acting on single donors with incorporation of molecular oxygen, incorporation of two atoms of oxygen"/>
    <property type="evidence" value="ECO:0007669"/>
    <property type="project" value="InterPro"/>
</dbReference>
<evidence type="ECO:0000256" key="3">
    <source>
        <dbReference type="ARBA" id="ARBA00023002"/>
    </source>
</evidence>
<dbReference type="Ensembl" id="ENSPMGT00000011564.1">
    <property type="protein sequence ID" value="ENSPMGP00000010846.1"/>
    <property type="gene ID" value="ENSPMGG00000008993.1"/>
</dbReference>
<organism evidence="8 9">
    <name type="scientific">Periophthalmus magnuspinnatus</name>
    <dbReference type="NCBI Taxonomy" id="409849"/>
    <lineage>
        <taxon>Eukaryota</taxon>
        <taxon>Metazoa</taxon>
        <taxon>Chordata</taxon>
        <taxon>Craniata</taxon>
        <taxon>Vertebrata</taxon>
        <taxon>Euteleostomi</taxon>
        <taxon>Actinopterygii</taxon>
        <taxon>Neopterygii</taxon>
        <taxon>Teleostei</taxon>
        <taxon>Neoteleostei</taxon>
        <taxon>Acanthomorphata</taxon>
        <taxon>Gobiaria</taxon>
        <taxon>Gobiiformes</taxon>
        <taxon>Gobioidei</taxon>
        <taxon>Gobiidae</taxon>
        <taxon>Oxudercinae</taxon>
        <taxon>Periophthalmus</taxon>
    </lineage>
</organism>
<dbReference type="InterPro" id="IPR001024">
    <property type="entry name" value="PLAT/LH2_dom"/>
</dbReference>
<dbReference type="SUPFAM" id="SSF49723">
    <property type="entry name" value="Lipase/lipooxygenase domain (PLAT/LH2 domain)"/>
    <property type="match status" value="1"/>
</dbReference>
<dbReference type="Pfam" id="PF01477">
    <property type="entry name" value="PLAT"/>
    <property type="match status" value="1"/>
</dbReference>
<dbReference type="STRING" id="409849.ENSPMGP00000010846"/>
<dbReference type="Gene3D" id="3.10.450.60">
    <property type="match status" value="1"/>
</dbReference>
<dbReference type="SMART" id="SM00308">
    <property type="entry name" value="LH2"/>
    <property type="match status" value="1"/>
</dbReference>
<accession>A0A3B4A2Y2</accession>
<protein>
    <submittedName>
        <fullName evidence="8">Uncharacterized protein</fullName>
    </submittedName>
</protein>
<dbReference type="Gene3D" id="2.60.60.20">
    <property type="entry name" value="PLAT/LH2 domain"/>
    <property type="match status" value="1"/>
</dbReference>
<evidence type="ECO:0000256" key="4">
    <source>
        <dbReference type="ARBA" id="ARBA00023098"/>
    </source>
</evidence>
<keyword evidence="3" id="KW-0560">Oxidoreductase</keyword>
<dbReference type="InterPro" id="IPR036226">
    <property type="entry name" value="LipOase_C_sf"/>
</dbReference>
<dbReference type="Proteomes" id="UP000261520">
    <property type="component" value="Unplaced"/>
</dbReference>